<gene>
    <name evidence="1" type="ORF">V3851_11415</name>
</gene>
<dbReference type="Pfam" id="PF09388">
    <property type="entry name" value="SpoOE-like"/>
    <property type="match status" value="1"/>
</dbReference>
<accession>A0ABU7VRP0</accession>
<sequence length="61" mass="7268">MNNYEKIIQSIEVERKELNRLAARYGLQHKRVLQQSVLLDQLINKYNSLIYANLQRKKPIA</sequence>
<organism evidence="1 2">
    <name type="scientific">Paenibacillus haidiansis</name>
    <dbReference type="NCBI Taxonomy" id="1574488"/>
    <lineage>
        <taxon>Bacteria</taxon>
        <taxon>Bacillati</taxon>
        <taxon>Bacillota</taxon>
        <taxon>Bacilli</taxon>
        <taxon>Bacillales</taxon>
        <taxon>Paenibacillaceae</taxon>
        <taxon>Paenibacillus</taxon>
    </lineage>
</organism>
<keyword evidence="2" id="KW-1185">Reference proteome</keyword>
<dbReference type="InterPro" id="IPR037208">
    <property type="entry name" value="Spo0E-like_sf"/>
</dbReference>
<dbReference type="Gene3D" id="4.10.280.10">
    <property type="entry name" value="Helix-loop-helix DNA-binding domain"/>
    <property type="match status" value="1"/>
</dbReference>
<comment type="caution">
    <text evidence="1">The sequence shown here is derived from an EMBL/GenBank/DDBJ whole genome shotgun (WGS) entry which is preliminary data.</text>
</comment>
<dbReference type="InterPro" id="IPR036638">
    <property type="entry name" value="HLH_DNA-bd_sf"/>
</dbReference>
<dbReference type="InterPro" id="IPR018540">
    <property type="entry name" value="Spo0E-like"/>
</dbReference>
<dbReference type="SUPFAM" id="SSF140500">
    <property type="entry name" value="BAS1536-like"/>
    <property type="match status" value="1"/>
</dbReference>
<evidence type="ECO:0000313" key="2">
    <source>
        <dbReference type="Proteomes" id="UP001306950"/>
    </source>
</evidence>
<dbReference type="EMBL" id="JAZHPZ010000004">
    <property type="protein sequence ID" value="MEF2966439.1"/>
    <property type="molecule type" value="Genomic_DNA"/>
</dbReference>
<proteinExistence type="predicted"/>
<dbReference type="Proteomes" id="UP001306950">
    <property type="component" value="Unassembled WGS sequence"/>
</dbReference>
<protein>
    <submittedName>
        <fullName evidence="1">Aspartyl-phosphate phosphatase Spo0E family protein</fullName>
    </submittedName>
</protein>
<dbReference type="RefSeq" id="WP_331846652.1">
    <property type="nucleotide sequence ID" value="NZ_JAZHPZ010000004.1"/>
</dbReference>
<evidence type="ECO:0000313" key="1">
    <source>
        <dbReference type="EMBL" id="MEF2966439.1"/>
    </source>
</evidence>
<name>A0ABU7VRP0_9BACL</name>
<reference evidence="1 2" key="1">
    <citation type="submission" date="2024-02" db="EMBL/GenBank/DDBJ databases">
        <title>A nitrogen-fixing paenibacillus bacterium.</title>
        <authorList>
            <person name="Zhang W.L."/>
            <person name="Chen S.F."/>
        </authorList>
    </citation>
    <scope>NUCLEOTIDE SEQUENCE [LARGE SCALE GENOMIC DNA]</scope>
    <source>
        <strain evidence="1 2">M1</strain>
    </source>
</reference>